<protein>
    <recommendedName>
        <fullName evidence="4">Lipoprotein</fullName>
    </recommendedName>
</protein>
<dbReference type="RefSeq" id="WP_313763085.1">
    <property type="nucleotide sequence ID" value="NZ_BAAAVH010000107.1"/>
</dbReference>
<organism evidence="2 3">
    <name type="scientific">Kitasatospora aburaviensis</name>
    <dbReference type="NCBI Taxonomy" id="67265"/>
    <lineage>
        <taxon>Bacteria</taxon>
        <taxon>Bacillati</taxon>
        <taxon>Actinomycetota</taxon>
        <taxon>Actinomycetes</taxon>
        <taxon>Kitasatosporales</taxon>
        <taxon>Streptomycetaceae</taxon>
        <taxon>Kitasatospora</taxon>
    </lineage>
</organism>
<feature type="region of interest" description="Disordered" evidence="1">
    <location>
        <begin position="48"/>
        <end position="77"/>
    </location>
</feature>
<evidence type="ECO:0000256" key="1">
    <source>
        <dbReference type="SAM" id="MobiDB-lite"/>
    </source>
</evidence>
<dbReference type="EMBL" id="JBHSOD010000012">
    <property type="protein sequence ID" value="MFC5885812.1"/>
    <property type="molecule type" value="Genomic_DNA"/>
</dbReference>
<feature type="region of interest" description="Disordered" evidence="1">
    <location>
        <begin position="190"/>
        <end position="214"/>
    </location>
</feature>
<dbReference type="PANTHER" id="PTHR39335:SF1">
    <property type="entry name" value="BLL4220 PROTEIN"/>
    <property type="match status" value="1"/>
</dbReference>
<name>A0ABW1EUN4_9ACTN</name>
<dbReference type="PANTHER" id="PTHR39335">
    <property type="entry name" value="BLL4220 PROTEIN"/>
    <property type="match status" value="1"/>
</dbReference>
<accession>A0ABW1EUN4</accession>
<dbReference type="Proteomes" id="UP001596067">
    <property type="component" value="Unassembled WGS sequence"/>
</dbReference>
<feature type="compositionally biased region" description="Low complexity" evidence="1">
    <location>
        <begin position="48"/>
        <end position="68"/>
    </location>
</feature>
<gene>
    <name evidence="2" type="ORF">ACFP0N_12620</name>
</gene>
<evidence type="ECO:0000313" key="2">
    <source>
        <dbReference type="EMBL" id="MFC5885812.1"/>
    </source>
</evidence>
<evidence type="ECO:0000313" key="3">
    <source>
        <dbReference type="Proteomes" id="UP001596067"/>
    </source>
</evidence>
<reference evidence="3" key="1">
    <citation type="journal article" date="2019" name="Int. J. Syst. Evol. Microbiol.">
        <title>The Global Catalogue of Microorganisms (GCM) 10K type strain sequencing project: providing services to taxonomists for standard genome sequencing and annotation.</title>
        <authorList>
            <consortium name="The Broad Institute Genomics Platform"/>
            <consortium name="The Broad Institute Genome Sequencing Center for Infectious Disease"/>
            <person name="Wu L."/>
            <person name="Ma J."/>
        </authorList>
    </citation>
    <scope>NUCLEOTIDE SEQUENCE [LARGE SCALE GENOMIC DNA]</scope>
    <source>
        <strain evidence="3">CGMCC 4.1469</strain>
    </source>
</reference>
<sequence>MHSTSSTSRTHRTARIGRPGRIAVVAAAGIAAGALAAGCGSSGYSSSSGSGSGAATTAPAAPSSPGNSGTQGGASGTVALQTATDPKLGAIVTDGAGFTVYRFDKDTANPSMSDCNGTCAATWPPVPASGGATVKGIDSKLVGTVTRADGSKQLTLNGWPVYRYAPDTKPGDTKGQGVQGTWFALTPTGAKAGAPASSPSGGSMSSTPGGYGAY</sequence>
<proteinExistence type="predicted"/>
<dbReference type="Pfam" id="PF03640">
    <property type="entry name" value="Lipoprotein_15"/>
    <property type="match status" value="2"/>
</dbReference>
<keyword evidence="3" id="KW-1185">Reference proteome</keyword>
<feature type="compositionally biased region" description="Low complexity" evidence="1">
    <location>
        <begin position="190"/>
        <end position="208"/>
    </location>
</feature>
<evidence type="ECO:0008006" key="4">
    <source>
        <dbReference type="Google" id="ProtNLM"/>
    </source>
</evidence>
<dbReference type="InterPro" id="IPR005297">
    <property type="entry name" value="Lipoprotein_repeat"/>
</dbReference>
<comment type="caution">
    <text evidence="2">The sequence shown here is derived from an EMBL/GenBank/DDBJ whole genome shotgun (WGS) entry which is preliminary data.</text>
</comment>